<dbReference type="Pfam" id="PF24088">
    <property type="entry name" value="DUF7373"/>
    <property type="match status" value="1"/>
</dbReference>
<evidence type="ECO:0000313" key="3">
    <source>
        <dbReference type="EMBL" id="MBF6356199.1"/>
    </source>
</evidence>
<feature type="domain" description="DUF7373" evidence="2">
    <location>
        <begin position="261"/>
        <end position="408"/>
    </location>
</feature>
<dbReference type="Proteomes" id="UP000707731">
    <property type="component" value="Unassembled WGS sequence"/>
</dbReference>
<evidence type="ECO:0000313" key="4">
    <source>
        <dbReference type="Proteomes" id="UP000707731"/>
    </source>
</evidence>
<protein>
    <recommendedName>
        <fullName evidence="5">Lipoprotein</fullName>
    </recommendedName>
</protein>
<dbReference type="EMBL" id="JADLQN010000002">
    <property type="protein sequence ID" value="MBF6356199.1"/>
    <property type="molecule type" value="Genomic_DNA"/>
</dbReference>
<evidence type="ECO:0000259" key="1">
    <source>
        <dbReference type="Pfam" id="PF24088"/>
    </source>
</evidence>
<dbReference type="InterPro" id="IPR055797">
    <property type="entry name" value="DUF7373"/>
</dbReference>
<dbReference type="PROSITE" id="PS51257">
    <property type="entry name" value="PROKAR_LIPOPROTEIN"/>
    <property type="match status" value="1"/>
</dbReference>
<dbReference type="RefSeq" id="WP_195003012.1">
    <property type="nucleotide sequence ID" value="NZ_JADLQN010000002.1"/>
</dbReference>
<organism evidence="3 4">
    <name type="scientific">Nocardia higoensis</name>
    <dbReference type="NCBI Taxonomy" id="228599"/>
    <lineage>
        <taxon>Bacteria</taxon>
        <taxon>Bacillati</taxon>
        <taxon>Actinomycetota</taxon>
        <taxon>Actinomycetes</taxon>
        <taxon>Mycobacteriales</taxon>
        <taxon>Nocardiaceae</taxon>
        <taxon>Nocardia</taxon>
    </lineage>
</organism>
<proteinExistence type="predicted"/>
<comment type="caution">
    <text evidence="3">The sequence shown here is derived from an EMBL/GenBank/DDBJ whole genome shotgun (WGS) entry which is preliminary data.</text>
</comment>
<evidence type="ECO:0008006" key="5">
    <source>
        <dbReference type="Google" id="ProtNLM"/>
    </source>
</evidence>
<dbReference type="InterPro" id="IPR056463">
    <property type="entry name" value="DUF7373_C"/>
</dbReference>
<reference evidence="3 4" key="1">
    <citation type="submission" date="2020-10" db="EMBL/GenBank/DDBJ databases">
        <title>Identification of Nocardia species via Next-generation sequencing and recognition of intraspecies genetic diversity.</title>
        <authorList>
            <person name="Li P."/>
            <person name="Li P."/>
            <person name="Lu B."/>
        </authorList>
    </citation>
    <scope>NUCLEOTIDE SEQUENCE [LARGE SCALE GENOMIC DNA]</scope>
    <source>
        <strain evidence="3 4">BJ06-0143</strain>
    </source>
</reference>
<gene>
    <name evidence="3" type="ORF">IU449_16895</name>
</gene>
<evidence type="ECO:0000259" key="2">
    <source>
        <dbReference type="Pfam" id="PF24092"/>
    </source>
</evidence>
<name>A0ABS0DCK5_9NOCA</name>
<keyword evidence="4" id="KW-1185">Reference proteome</keyword>
<dbReference type="Pfam" id="PF24092">
    <property type="entry name" value="DUF7373_C"/>
    <property type="match status" value="1"/>
</dbReference>
<sequence>MPSDRFFRTRGRALLAVASIALLTGCGQTVGGHATARVVPVDPATLETGPYPIEPAAYEPEFDDKEQVFEIESRRMLGYLVPPFDIDPELSHLDRLELVSAGEGLYGEGYDAAYPAEFKPIVDRHHLISGVMTIRSNNSVRASKNAVHSLLRFPSDQTAGAAASDFATAMHTIEPALRKIAVPGHTGIEVSTADDKKGYLFLARGSFVVLTMLTMPTPDAGALAEQAAALLDRQFERLESATATPVDEILDLPLDPDGIMRRTLPQVGGEYLTGRQFSGPLSPAAQLHFERDGAALSEAFENAGVDLVARNYAVLYRTRDQQASFRLHTALTRLDRDDEDIDPPPGLEDAARCRVLAERDPVTDFTTVCVLLHDRYVAVVGSSESLARGLDPGLYQRAAAQYSILARSE</sequence>
<accession>A0ABS0DCK5</accession>
<feature type="domain" description="DUF7373" evidence="1">
    <location>
        <begin position="63"/>
        <end position="254"/>
    </location>
</feature>